<dbReference type="Proteomes" id="UP000886939">
    <property type="component" value="Unassembled WGS sequence"/>
</dbReference>
<gene>
    <name evidence="1" type="ORF">KAM343_14480</name>
</gene>
<organism evidence="1 2">
    <name type="scientific">Aeromonas caviae</name>
    <name type="common">Aeromonas punctata</name>
    <dbReference type="NCBI Taxonomy" id="648"/>
    <lineage>
        <taxon>Bacteria</taxon>
        <taxon>Pseudomonadati</taxon>
        <taxon>Pseudomonadota</taxon>
        <taxon>Gammaproteobacteria</taxon>
        <taxon>Aeromonadales</taxon>
        <taxon>Aeromonadaceae</taxon>
        <taxon>Aeromonas</taxon>
    </lineage>
</organism>
<accession>A0AAV4YKC7</accession>
<name>A0AAV4YKC7_AERCA</name>
<sequence>MTKGAVSLSVCRDEPGDAVTVLILVQLIGHRQIGIEQGAKQALAVVPLLTEI</sequence>
<protein>
    <submittedName>
        <fullName evidence="1">Uncharacterized protein</fullName>
    </submittedName>
</protein>
<dbReference type="AlphaFoldDB" id="A0AAV4YKC7"/>
<evidence type="ECO:0000313" key="2">
    <source>
        <dbReference type="Proteomes" id="UP000886939"/>
    </source>
</evidence>
<proteinExistence type="predicted"/>
<dbReference type="EMBL" id="BPNI01000020">
    <property type="protein sequence ID" value="GJA40652.1"/>
    <property type="molecule type" value="Genomic_DNA"/>
</dbReference>
<reference evidence="1" key="1">
    <citation type="submission" date="2021-07" db="EMBL/GenBank/DDBJ databases">
        <title>Draft genome sequence of carbapenem-resistant Aeromonas spp. in Japan.</title>
        <authorList>
            <person name="Maehana S."/>
            <person name="Suzuki M."/>
            <person name="Kitasato H."/>
        </authorList>
    </citation>
    <scope>NUCLEOTIDE SEQUENCE</scope>
    <source>
        <strain evidence="1">KAM343</strain>
    </source>
</reference>
<evidence type="ECO:0000313" key="1">
    <source>
        <dbReference type="EMBL" id="GJA40652.1"/>
    </source>
</evidence>
<comment type="caution">
    <text evidence="1">The sequence shown here is derived from an EMBL/GenBank/DDBJ whole genome shotgun (WGS) entry which is preliminary data.</text>
</comment>